<dbReference type="OrthoDB" id="6981030at2"/>
<evidence type="ECO:0000313" key="4">
    <source>
        <dbReference type="Proteomes" id="UP000237073"/>
    </source>
</evidence>
<gene>
    <name evidence="3" type="ORF">CHU32_06790</name>
    <name evidence="2" type="ORF">CHU33_03835</name>
</gene>
<dbReference type="InterPro" id="IPR025391">
    <property type="entry name" value="DUF4123"/>
</dbReference>
<comment type="caution">
    <text evidence="3">The sequence shown here is derived from an EMBL/GenBank/DDBJ whole genome shotgun (WGS) entry which is preliminary data.</text>
</comment>
<evidence type="ECO:0000313" key="2">
    <source>
        <dbReference type="EMBL" id="POP46903.1"/>
    </source>
</evidence>
<dbReference type="Proteomes" id="UP000247005">
    <property type="component" value="Unassembled WGS sequence"/>
</dbReference>
<proteinExistence type="predicted"/>
<evidence type="ECO:0000259" key="1">
    <source>
        <dbReference type="Pfam" id="PF13503"/>
    </source>
</evidence>
<sequence>MEMASPQITNHSVWLEQAEARCSATGLDYIDILVEQAGIEQSLEHSLRQLSPAARWFALFDGTPEAESIEYSPMVIRLHFTLRGHHAWLEQLMAFFAGTPRLTLLISPLDFDLLSHHLQALSQVQWEEQTGLLRYYDNRVFPALFTHVLTDQQQAAFTDIVLYWGWKDRDGEIVWKTGTFSPEHRFADEPETICVDDEQVGLMGCISDAEALMKEKTIREMSLENYFARCLETAVRASDVGYFGPLRDFKE</sequence>
<name>A0A2P5GSV2_9ENTR</name>
<evidence type="ECO:0000313" key="5">
    <source>
        <dbReference type="Proteomes" id="UP000247005"/>
    </source>
</evidence>
<dbReference type="Pfam" id="PF13503">
    <property type="entry name" value="DUF4123"/>
    <property type="match status" value="1"/>
</dbReference>
<keyword evidence="4" id="KW-1185">Reference proteome</keyword>
<reference evidence="4 5" key="1">
    <citation type="submission" date="2018-01" db="EMBL/GenBank/DDBJ databases">
        <title>Superficieibacter electus gen. nov., sp. nov., an extended-spectrum beta-lactamase possessing member of the Enterobacteriaceae family, isolated from intensive care unit surfaces.</title>
        <authorList>
            <person name="Potter R.F."/>
            <person name="D'Souza A.W."/>
        </authorList>
    </citation>
    <scope>NUCLEOTIDE SEQUENCE [LARGE SCALE GENOMIC DNA]</scope>
    <source>
        <strain evidence="3 5">BP-1</strain>
        <strain evidence="2 4">BP-2</strain>
    </source>
</reference>
<dbReference type="AlphaFoldDB" id="A0A2P5GSV2"/>
<dbReference type="EMBL" id="PQGE01000003">
    <property type="protein sequence ID" value="POP46903.1"/>
    <property type="molecule type" value="Genomic_DNA"/>
</dbReference>
<feature type="domain" description="DUF4123" evidence="1">
    <location>
        <begin position="38"/>
        <end position="154"/>
    </location>
</feature>
<evidence type="ECO:0000313" key="3">
    <source>
        <dbReference type="EMBL" id="POP49640.1"/>
    </source>
</evidence>
<dbReference type="RefSeq" id="WP_103675040.1">
    <property type="nucleotide sequence ID" value="NZ_PQGD01000005.1"/>
</dbReference>
<organism evidence="3 5">
    <name type="scientific">Superficieibacter electus</name>
    <dbReference type="NCBI Taxonomy" id="2022662"/>
    <lineage>
        <taxon>Bacteria</taxon>
        <taxon>Pseudomonadati</taxon>
        <taxon>Pseudomonadota</taxon>
        <taxon>Gammaproteobacteria</taxon>
        <taxon>Enterobacterales</taxon>
        <taxon>Enterobacteriaceae</taxon>
        <taxon>Superficieibacter</taxon>
    </lineage>
</organism>
<protein>
    <recommendedName>
        <fullName evidence="1">DUF4123 domain-containing protein</fullName>
    </recommendedName>
</protein>
<dbReference type="EMBL" id="PQGD01000005">
    <property type="protein sequence ID" value="POP49640.1"/>
    <property type="molecule type" value="Genomic_DNA"/>
</dbReference>
<accession>A0A2P5GSV2</accession>
<dbReference type="Proteomes" id="UP000237073">
    <property type="component" value="Unassembled WGS sequence"/>
</dbReference>